<evidence type="ECO:0000256" key="5">
    <source>
        <dbReference type="RuleBase" id="RU367124"/>
    </source>
</evidence>
<protein>
    <recommendedName>
        <fullName evidence="5">RxLR effector protein</fullName>
    </recommendedName>
</protein>
<evidence type="ECO:0000313" key="6">
    <source>
        <dbReference type="EMBL" id="ETL25316.1"/>
    </source>
</evidence>
<dbReference type="InterPro" id="IPR031825">
    <property type="entry name" value="RXLR"/>
</dbReference>
<organism evidence="6">
    <name type="scientific">Phytophthora nicotianae</name>
    <name type="common">Potato buckeye rot agent</name>
    <name type="synonym">Phytophthora parasitica</name>
    <dbReference type="NCBI Taxonomy" id="4792"/>
    <lineage>
        <taxon>Eukaryota</taxon>
        <taxon>Sar</taxon>
        <taxon>Stramenopiles</taxon>
        <taxon>Oomycota</taxon>
        <taxon>Peronosporomycetes</taxon>
        <taxon>Peronosporales</taxon>
        <taxon>Peronosporaceae</taxon>
        <taxon>Phytophthora</taxon>
    </lineage>
</organism>
<gene>
    <name evidence="6" type="ORF">L916_20814</name>
</gene>
<accession>W2HTZ1</accession>
<evidence type="ECO:0000256" key="4">
    <source>
        <dbReference type="ARBA" id="ARBA00022729"/>
    </source>
</evidence>
<comment type="function">
    <text evidence="5">Effector that suppresses plant defense responses during pathogen infection.</text>
</comment>
<comment type="subcellular location">
    <subcellularLocation>
        <location evidence="1 5">Secreted</location>
    </subcellularLocation>
</comment>
<evidence type="ECO:0000256" key="2">
    <source>
        <dbReference type="ARBA" id="ARBA00010400"/>
    </source>
</evidence>
<evidence type="ECO:0000256" key="3">
    <source>
        <dbReference type="ARBA" id="ARBA00022525"/>
    </source>
</evidence>
<dbReference type="VEuPathDB" id="FungiDB:PPTG_06262"/>
<dbReference type="Pfam" id="PF16810">
    <property type="entry name" value="RXLR"/>
    <property type="match status" value="1"/>
</dbReference>
<keyword evidence="3 5" id="KW-0964">Secreted</keyword>
<keyword evidence="4 5" id="KW-0732">Signal</keyword>
<sequence length="255" mass="29624">MRLLYELLFALCVVITVCDAVSPSNDYALEATVQQSGHLRASHRSRAAAEARGMPDYRLLRTDSFATENDAADVEERGIPGLSKLSEWIEKGKSKMSDLQLRIQYKDVVRHGVSDDRVTKAWVQRGKPAKDIYNRWIRLKKSDLEASKLLLEQNLKPRDLYDLWAGRGMSMEDIYKLWRELKLDDTQIYNIWVTLPGKTKKTDDEIFAAWFNANKSIEDVRKLLRLDDGNNYSNANTKFWLKYIHYYDRRKGVIA</sequence>
<proteinExistence type="inferred from homology"/>
<comment type="similarity">
    <text evidence="2 5">Belongs to the RxLR effector family.</text>
</comment>
<evidence type="ECO:0000256" key="1">
    <source>
        <dbReference type="ARBA" id="ARBA00004613"/>
    </source>
</evidence>
<dbReference type="Proteomes" id="UP000053864">
    <property type="component" value="Unassembled WGS sequence"/>
</dbReference>
<dbReference type="AlphaFoldDB" id="W2HTZ1"/>
<feature type="chain" id="PRO_5044984091" description="RxLR effector protein" evidence="5">
    <location>
        <begin position="21"/>
        <end position="255"/>
    </location>
</feature>
<reference evidence="6" key="1">
    <citation type="submission" date="2013-11" db="EMBL/GenBank/DDBJ databases">
        <title>The Genome Sequence of Phytophthora parasitica CJ05E6.</title>
        <authorList>
            <consortium name="The Broad Institute Genomics Platform"/>
            <person name="Russ C."/>
            <person name="Tyler B."/>
            <person name="Panabieres F."/>
            <person name="Shan W."/>
            <person name="Tripathy S."/>
            <person name="Grunwald N."/>
            <person name="Machado M."/>
            <person name="Johnson C.S."/>
            <person name="Arredondo F."/>
            <person name="Hong C."/>
            <person name="Coffey M."/>
            <person name="Young S.K."/>
            <person name="Zeng Q."/>
            <person name="Gargeya S."/>
            <person name="Fitzgerald M."/>
            <person name="Abouelleil A."/>
            <person name="Alvarado L."/>
            <person name="Chapman S.B."/>
            <person name="Gainer-Dewar J."/>
            <person name="Goldberg J."/>
            <person name="Griggs A."/>
            <person name="Gujja S."/>
            <person name="Hansen M."/>
            <person name="Howarth C."/>
            <person name="Imamovic A."/>
            <person name="Ireland A."/>
            <person name="Larimer J."/>
            <person name="McCowan C."/>
            <person name="Murphy C."/>
            <person name="Pearson M."/>
            <person name="Poon T.W."/>
            <person name="Priest M."/>
            <person name="Roberts A."/>
            <person name="Saif S."/>
            <person name="Shea T."/>
            <person name="Sykes S."/>
            <person name="Wortman J."/>
            <person name="Nusbaum C."/>
            <person name="Birren B."/>
        </authorList>
    </citation>
    <scope>NUCLEOTIDE SEQUENCE [LARGE SCALE GENOMIC DNA]</scope>
    <source>
        <strain evidence="6">CJ05E6</strain>
    </source>
</reference>
<dbReference type="EMBL" id="KI676531">
    <property type="protein sequence ID" value="ETL25316.1"/>
    <property type="molecule type" value="Genomic_DNA"/>
</dbReference>
<feature type="signal peptide" evidence="5">
    <location>
        <begin position="1"/>
        <end position="20"/>
    </location>
</feature>
<name>W2HTZ1_PHYNI</name>
<comment type="domain">
    <text evidence="5">The RxLR-dEER motif acts to carry the protein into the host cell cytoplasm through binding to cell surface phosphatidylinositol-3-phosphate.</text>
</comment>